<organism evidence="1">
    <name type="scientific">Ophidiomyces ophidiicola</name>
    <dbReference type="NCBI Taxonomy" id="1387563"/>
    <lineage>
        <taxon>Eukaryota</taxon>
        <taxon>Fungi</taxon>
        <taxon>Dikarya</taxon>
        <taxon>Ascomycota</taxon>
        <taxon>Pezizomycotina</taxon>
        <taxon>Eurotiomycetes</taxon>
        <taxon>Eurotiomycetidae</taxon>
        <taxon>Onygenales</taxon>
        <taxon>Onygenaceae</taxon>
        <taxon>Ophidiomyces</taxon>
    </lineage>
</organism>
<gene>
    <name evidence="1" type="ORF">LOY88_001841</name>
</gene>
<accession>A0ACB8V125</accession>
<name>A0ACB8V125_9EURO</name>
<comment type="caution">
    <text evidence="1">The sequence shown here is derived from an EMBL/GenBank/DDBJ whole genome shotgun (WGS) entry which is preliminary data.</text>
</comment>
<evidence type="ECO:0000313" key="1">
    <source>
        <dbReference type="EMBL" id="KAI2390033.1"/>
    </source>
</evidence>
<protein>
    <submittedName>
        <fullName evidence="1">Uncharacterized protein</fullName>
    </submittedName>
</protein>
<proteinExistence type="predicted"/>
<reference evidence="1" key="1">
    <citation type="journal article" date="2022" name="bioRxiv">
        <title>Population genetic analysis of Ophidiomyces ophidiicola, the causative agent of snake fungal disease, indicates recent introductions to the USA.</title>
        <authorList>
            <person name="Ladner J.T."/>
            <person name="Palmer J.M."/>
            <person name="Ettinger C.L."/>
            <person name="Stajich J.E."/>
            <person name="Farrell T.M."/>
            <person name="Glorioso B.M."/>
            <person name="Lawson B."/>
            <person name="Price S.J."/>
            <person name="Stengle A.G."/>
            <person name="Grear D.A."/>
            <person name="Lorch J.M."/>
        </authorList>
    </citation>
    <scope>NUCLEOTIDE SEQUENCE</scope>
    <source>
        <strain evidence="1">NWHC 24266-5</strain>
    </source>
</reference>
<sequence>MSPESSNHSGALSFANVAKINPPTDLAHQNMQPRDQNITLSTQPIRMASNIGHQDLQHRIKDAPKQIDELSRTVQELKLVREKEASCDTDNIQFKTHETTFDDDHLSNSSTKPTSFDSKSMASVTTFAMDEKESLRPDDSASVQALEEDELSVSGAPNSQVSSETGARLNHVCQLAMSQQLASMASVNISRLHDGESKGPLGETRMTTIDEPCLHGFPDEPDEKLLEAMRSPKDRLLILQLEEKIISFVKSPSEQSLELPPCNAFGRLLAHKLGDYYHLTHFVDNNVTSVRLHRTPWCRLPTSLSTLYAANAMKTLPPTVPTMKIMRRVGQQGTPISAGASTAPSSSAPSKTTSEAGADGSVEDPTESASATPAKDRQALTREEREAKYQEARERIFKDFSESKPLESPNSAEQSANVSRSNSRAGRKKNRQRTPHDDSFEARSQYSPYYAGIQYASSQMASNGSGHDPTIAQNNYMLGQPVGLGLSQTNQPGTFYPSFSSNPAFPNMSAGTMPQNTWQNVPISAHQYPNFYQGNQVPMMPQQQSSTRSSPGMNLHTLPAGLQYSQSPPWTQPLYQANYSSPAMQRNPQAGHWPNNVTTHNQVPYQYGQSQSQTYQHTPVSNTPPHPLPGSFMRSTFNPQSRSFAPSSTLSQSRYSDVAIGSSPNHNSYGTASSQWVASLHDNSNRFQNKNPGPQFHKPLNTTSSGQALNASRHDDNQNSIAKWGTPSHLPPKPPPSEIPFGFDNMSRASTVSSQNLSNNTPSPPKPATSKSNGPLVVGGSASQNSRSNGTWTASL</sequence>
<dbReference type="EMBL" id="JALBCA010000020">
    <property type="protein sequence ID" value="KAI2390033.1"/>
    <property type="molecule type" value="Genomic_DNA"/>
</dbReference>